<sequence length="435" mass="49088">MRVMGRGKEAWRPRVLVLSGPTASGKSALALRLAEKLHGEVISADSAQVFRGMDVGADKADVQQRRRVAHHMIDLVEPGEKARFSAGAFAQQARDAATSIVARGKVPIAVGGSGMYVRWFVHGAPNAPPSAPKGEVQAIAAIQEAHEALGESADDEARWEAAKQRLVQAGDPKYAEQLKNNDYRRLRRALEVVLETGQPMSSFKAGRADEQADQRDPCNLRNEGDWAGVRSGAWEELDMDFRCFFLCPSSRILLYRRIDKRCEQMLRHGILQESFALWKKGLRAGCCSATQSIGYRHMLDLLERYFQSTEHVLEWKRVESTLLKHQQDTRRLATKQMTWFRGENLYRWMDSPDAECEESIEKVANRIVEEFNADRPRPGDQGTRGLVDKEELRALKAYRTELTIFQDLAEQEKVLELLHRMKQEVVACSPVSSAL</sequence>
<protein>
    <recommendedName>
        <fullName evidence="3">tRNA dimethylallyltransferase</fullName>
        <ecNumber evidence="3">2.5.1.75</ecNumber>
    </recommendedName>
</protein>
<keyword evidence="8" id="KW-0460">Magnesium</keyword>
<evidence type="ECO:0000256" key="7">
    <source>
        <dbReference type="ARBA" id="ARBA00022840"/>
    </source>
</evidence>
<dbReference type="GO" id="GO:0005524">
    <property type="term" value="F:ATP binding"/>
    <property type="evidence" value="ECO:0007669"/>
    <property type="project" value="UniProtKB-KW"/>
</dbReference>
<organism evidence="10">
    <name type="scientific">Picocystis salinarum</name>
    <dbReference type="NCBI Taxonomy" id="88271"/>
    <lineage>
        <taxon>Eukaryota</taxon>
        <taxon>Viridiplantae</taxon>
        <taxon>Chlorophyta</taxon>
        <taxon>Picocystophyceae</taxon>
        <taxon>Picocystales</taxon>
        <taxon>Picocystaceae</taxon>
        <taxon>Picocystis</taxon>
    </lineage>
</organism>
<evidence type="ECO:0000256" key="4">
    <source>
        <dbReference type="ARBA" id="ARBA00022679"/>
    </source>
</evidence>
<evidence type="ECO:0000256" key="3">
    <source>
        <dbReference type="ARBA" id="ARBA00012665"/>
    </source>
</evidence>
<keyword evidence="5" id="KW-0819">tRNA processing</keyword>
<proteinExistence type="inferred from homology"/>
<dbReference type="EMBL" id="HBIS01003898">
    <property type="protein sequence ID" value="CAE0609714.1"/>
    <property type="molecule type" value="Transcribed_RNA"/>
</dbReference>
<dbReference type="PANTHER" id="PTHR11088">
    <property type="entry name" value="TRNA DIMETHYLALLYLTRANSFERASE"/>
    <property type="match status" value="1"/>
</dbReference>
<dbReference type="Gene3D" id="3.40.50.300">
    <property type="entry name" value="P-loop containing nucleotide triphosphate hydrolases"/>
    <property type="match status" value="1"/>
</dbReference>
<dbReference type="GO" id="GO:0052381">
    <property type="term" value="F:tRNA dimethylallyltransferase activity"/>
    <property type="evidence" value="ECO:0007669"/>
    <property type="project" value="UniProtKB-EC"/>
</dbReference>
<evidence type="ECO:0000256" key="2">
    <source>
        <dbReference type="ARBA" id="ARBA00005842"/>
    </source>
</evidence>
<comment type="similarity">
    <text evidence="2">Belongs to the IPP transferase family.</text>
</comment>
<dbReference type="GO" id="GO:0009691">
    <property type="term" value="P:cytokinin biosynthetic process"/>
    <property type="evidence" value="ECO:0007669"/>
    <property type="project" value="TreeGrafter"/>
</dbReference>
<dbReference type="PANTHER" id="PTHR11088:SF60">
    <property type="entry name" value="TRNA DIMETHYLALLYLTRANSFERASE"/>
    <property type="match status" value="1"/>
</dbReference>
<keyword evidence="4" id="KW-0808">Transferase</keyword>
<dbReference type="InterPro" id="IPR039657">
    <property type="entry name" value="Dimethylallyltransferase"/>
</dbReference>
<dbReference type="AlphaFoldDB" id="A0A6U9QW94"/>
<evidence type="ECO:0000256" key="9">
    <source>
        <dbReference type="ARBA" id="ARBA00049563"/>
    </source>
</evidence>
<dbReference type="Gene3D" id="1.10.20.140">
    <property type="match status" value="1"/>
</dbReference>
<dbReference type="GO" id="GO:0006400">
    <property type="term" value="P:tRNA modification"/>
    <property type="evidence" value="ECO:0007669"/>
    <property type="project" value="TreeGrafter"/>
</dbReference>
<dbReference type="EMBL" id="HBIS01003899">
    <property type="protein sequence ID" value="CAE0609715.1"/>
    <property type="molecule type" value="Transcribed_RNA"/>
</dbReference>
<dbReference type="SUPFAM" id="SSF52540">
    <property type="entry name" value="P-loop containing nucleoside triphosphate hydrolases"/>
    <property type="match status" value="1"/>
</dbReference>
<reference evidence="10" key="1">
    <citation type="submission" date="2021-01" db="EMBL/GenBank/DDBJ databases">
        <authorList>
            <person name="Corre E."/>
            <person name="Pelletier E."/>
            <person name="Niang G."/>
            <person name="Scheremetjew M."/>
            <person name="Finn R."/>
            <person name="Kale V."/>
            <person name="Holt S."/>
            <person name="Cochrane G."/>
            <person name="Meng A."/>
            <person name="Brown T."/>
            <person name="Cohen L."/>
        </authorList>
    </citation>
    <scope>NUCLEOTIDE SEQUENCE</scope>
    <source>
        <strain evidence="10">CCMP1897</strain>
    </source>
</reference>
<gene>
    <name evidence="10" type="ORF">PSAL00342_LOCUS3533</name>
    <name evidence="11" type="ORF">PSAL00342_LOCUS3534</name>
</gene>
<evidence type="ECO:0000256" key="1">
    <source>
        <dbReference type="ARBA" id="ARBA00001946"/>
    </source>
</evidence>
<keyword evidence="6" id="KW-0547">Nucleotide-binding</keyword>
<accession>A0A6U9QW94</accession>
<dbReference type="Pfam" id="PF01715">
    <property type="entry name" value="IPPT"/>
    <property type="match status" value="1"/>
</dbReference>
<evidence type="ECO:0000256" key="8">
    <source>
        <dbReference type="ARBA" id="ARBA00022842"/>
    </source>
</evidence>
<dbReference type="InterPro" id="IPR027417">
    <property type="entry name" value="P-loop_NTPase"/>
</dbReference>
<comment type="cofactor">
    <cofactor evidence="1">
        <name>Mg(2+)</name>
        <dbReference type="ChEBI" id="CHEBI:18420"/>
    </cofactor>
</comment>
<evidence type="ECO:0000256" key="6">
    <source>
        <dbReference type="ARBA" id="ARBA00022741"/>
    </source>
</evidence>
<evidence type="ECO:0000313" key="11">
    <source>
        <dbReference type="EMBL" id="CAE0609715.1"/>
    </source>
</evidence>
<dbReference type="InterPro" id="IPR018022">
    <property type="entry name" value="IPT"/>
</dbReference>
<keyword evidence="7" id="KW-0067">ATP-binding</keyword>
<name>A0A6U9QW94_9CHLO</name>
<evidence type="ECO:0000256" key="5">
    <source>
        <dbReference type="ARBA" id="ARBA00022694"/>
    </source>
</evidence>
<comment type="catalytic activity">
    <reaction evidence="9">
        <text>adenosine(37) in tRNA + dimethylallyl diphosphate = N(6)-dimethylallyladenosine(37) in tRNA + diphosphate</text>
        <dbReference type="Rhea" id="RHEA:26482"/>
        <dbReference type="Rhea" id="RHEA-COMP:10162"/>
        <dbReference type="Rhea" id="RHEA-COMP:10375"/>
        <dbReference type="ChEBI" id="CHEBI:33019"/>
        <dbReference type="ChEBI" id="CHEBI:57623"/>
        <dbReference type="ChEBI" id="CHEBI:74411"/>
        <dbReference type="ChEBI" id="CHEBI:74415"/>
        <dbReference type="EC" id="2.5.1.75"/>
    </reaction>
</comment>
<dbReference type="EC" id="2.5.1.75" evidence="3"/>
<evidence type="ECO:0000313" key="10">
    <source>
        <dbReference type="EMBL" id="CAE0609714.1"/>
    </source>
</evidence>
<dbReference type="HAMAP" id="MF_00185">
    <property type="entry name" value="IPP_trans"/>
    <property type="match status" value="1"/>
</dbReference>